<gene>
    <name evidence="2" type="ORF">N47_J06040</name>
</gene>
<dbReference type="Gene3D" id="3.30.1310.20">
    <property type="entry name" value="PRTase-like"/>
    <property type="match status" value="1"/>
</dbReference>
<dbReference type="InterPro" id="IPR029057">
    <property type="entry name" value="PRTase-like"/>
</dbReference>
<organism evidence="2">
    <name type="scientific">uncultured Desulfobacterium sp</name>
    <dbReference type="NCBI Taxonomy" id="201089"/>
    <lineage>
        <taxon>Bacteria</taxon>
        <taxon>Pseudomonadati</taxon>
        <taxon>Thermodesulfobacteriota</taxon>
        <taxon>Desulfobacteria</taxon>
        <taxon>Desulfobacterales</taxon>
        <taxon>Desulfobacteriaceae</taxon>
        <taxon>Desulfobacterium</taxon>
        <taxon>environmental samples</taxon>
    </lineage>
</organism>
<proteinExistence type="predicted"/>
<dbReference type="EMBL" id="FR695872">
    <property type="protein sequence ID" value="CBX29623.1"/>
    <property type="molecule type" value="Genomic_DNA"/>
</dbReference>
<dbReference type="Pfam" id="PF00156">
    <property type="entry name" value="Pribosyltran"/>
    <property type="match status" value="1"/>
</dbReference>
<dbReference type="AlphaFoldDB" id="E1YGC9"/>
<dbReference type="CDD" id="cd06223">
    <property type="entry name" value="PRTases_typeI"/>
    <property type="match status" value="1"/>
</dbReference>
<dbReference type="SUPFAM" id="SSF53271">
    <property type="entry name" value="PRTase-like"/>
    <property type="match status" value="1"/>
</dbReference>
<evidence type="ECO:0000259" key="1">
    <source>
        <dbReference type="Pfam" id="PF00156"/>
    </source>
</evidence>
<accession>E1YGC9</accession>
<dbReference type="Gene3D" id="3.40.50.2020">
    <property type="match status" value="1"/>
</dbReference>
<feature type="domain" description="Phosphoribosyltransferase" evidence="1">
    <location>
        <begin position="29"/>
        <end position="199"/>
    </location>
</feature>
<protein>
    <recommendedName>
        <fullName evidence="1">Phosphoribosyltransferase domain-containing protein</fullName>
    </recommendedName>
</protein>
<sequence length="239" mass="26293">MPALFPNEREGKIMTTNDRQLIFKDRTDAGKRLATALSGYKHGENIVFAIPRGGVPVAAEVAAALKTTLDIIVVRKIPIPHNTEAGYGAVTEDGSLVLNEPMVKYLGLTMPEITRQSEAVRNEIIRRNRLCREILPPSRVEGRTAIVIDDGLASGYTMLAAIQSLRNRKASEVVVAVPVASGTAYDLVGSAADKLICLKVARTDYFAVASYYLNWYDLDDEEVLQYLKLLNPHHADVKE</sequence>
<evidence type="ECO:0000313" key="2">
    <source>
        <dbReference type="EMBL" id="CBX29623.1"/>
    </source>
</evidence>
<reference evidence="2" key="1">
    <citation type="journal article" date="2011" name="Environ. Microbiol.">
        <title>Genomic insights into the metabolic potential of the polycyclic aromatic hydrocarbon degrading sulfate-reducing Deltaproteobacterium N47.</title>
        <authorList>
            <person name="Bergmann F."/>
            <person name="Selesi D."/>
            <person name="Weinmaier T."/>
            <person name="Tischler P."/>
            <person name="Rattei T."/>
            <person name="Meckenstock R.U."/>
        </authorList>
    </citation>
    <scope>NUCLEOTIDE SEQUENCE</scope>
</reference>
<name>E1YGC9_9BACT</name>
<dbReference type="InterPro" id="IPR000836">
    <property type="entry name" value="PRTase_dom"/>
</dbReference>